<dbReference type="AlphaFoldDB" id="A0A0Q0S150"/>
<feature type="domain" description="N-acetyltransferase" evidence="6">
    <location>
        <begin position="165"/>
        <end position="317"/>
    </location>
</feature>
<sequence>MEFYNKVGKVALGSRLRLMTAIITDDAAKIYKSYGMNFIPKWFPVFYMLMEEQEITITEIATQIGHSQPSVSKIIQEMITAGLIEESLKSNDKRRNIVGLTSQGREFSKELKLQVKDVEAAVDGLIAESSHNLWAALEEWEFLLEQKSLFKRVNEEKKKRESEDVQIVDFEPQYLDAFKSLNIEWISTYFEMEEADYKALDNPKEYILDKGGKIFVALYRNEPVGVCALIKMKDSAYDFEMAKMAVSPKAQGKNIGFLLGQAIVNSAREMGAEKIYLESNTILKPAINLYYKLGFQKVYGLATPYKRCNIQMELIIK</sequence>
<gene>
    <name evidence="7" type="ORF">RC62_83</name>
</gene>
<dbReference type="STRING" id="362413.RC62_83"/>
<keyword evidence="3" id="KW-0238">DNA-binding</keyword>
<dbReference type="GO" id="GO:0003677">
    <property type="term" value="F:DNA binding"/>
    <property type="evidence" value="ECO:0007669"/>
    <property type="project" value="UniProtKB-KW"/>
</dbReference>
<proteinExistence type="predicted"/>
<dbReference type="PROSITE" id="PS01117">
    <property type="entry name" value="HTH_MARR_1"/>
    <property type="match status" value="1"/>
</dbReference>
<dbReference type="PATRIC" id="fig|362413.3.peg.84"/>
<dbReference type="InterPro" id="IPR016181">
    <property type="entry name" value="Acyl_CoA_acyltransferase"/>
</dbReference>
<dbReference type="SUPFAM" id="SSF46785">
    <property type="entry name" value="Winged helix' DNA-binding domain"/>
    <property type="match status" value="1"/>
</dbReference>
<evidence type="ECO:0000256" key="4">
    <source>
        <dbReference type="ARBA" id="ARBA00023163"/>
    </source>
</evidence>
<evidence type="ECO:0000259" key="6">
    <source>
        <dbReference type="PROSITE" id="PS51186"/>
    </source>
</evidence>
<dbReference type="InterPro" id="IPR011991">
    <property type="entry name" value="ArsR-like_HTH"/>
</dbReference>
<evidence type="ECO:0000259" key="5">
    <source>
        <dbReference type="PROSITE" id="PS50995"/>
    </source>
</evidence>
<dbReference type="RefSeq" id="WP_055091512.1">
    <property type="nucleotide sequence ID" value="NZ_JRLF01000001.1"/>
</dbReference>
<accession>A0A0Q0S150</accession>
<dbReference type="InterPro" id="IPR000835">
    <property type="entry name" value="HTH_MarR-typ"/>
</dbReference>
<protein>
    <submittedName>
        <fullName evidence="7">Transcriptional regulator</fullName>
    </submittedName>
</protein>
<keyword evidence="1" id="KW-0808">Transferase</keyword>
<dbReference type="PANTHER" id="PTHR13947:SF37">
    <property type="entry name" value="LD18367P"/>
    <property type="match status" value="1"/>
</dbReference>
<dbReference type="Pfam" id="PF00583">
    <property type="entry name" value="Acetyltransf_1"/>
    <property type="match status" value="1"/>
</dbReference>
<keyword evidence="2" id="KW-0805">Transcription regulation</keyword>
<reference evidence="7 8" key="1">
    <citation type="submission" date="2014-09" db="EMBL/GenBank/DDBJ databases">
        <title>Genome sequence of Flavobacterium aquidurense RC62.</title>
        <authorList>
            <person name="Kim J.F."/>
            <person name="Kwak M.-J."/>
        </authorList>
    </citation>
    <scope>NUCLEOTIDE SEQUENCE [LARGE SCALE GENOMIC DNA]</scope>
    <source>
        <strain evidence="7 8">RC62</strain>
    </source>
</reference>
<evidence type="ECO:0000256" key="1">
    <source>
        <dbReference type="ARBA" id="ARBA00022679"/>
    </source>
</evidence>
<dbReference type="Proteomes" id="UP000050443">
    <property type="component" value="Unassembled WGS sequence"/>
</dbReference>
<dbReference type="EMBL" id="JRLF01000001">
    <property type="protein sequence ID" value="KQB43593.1"/>
    <property type="molecule type" value="Genomic_DNA"/>
</dbReference>
<dbReference type="SUPFAM" id="SSF55729">
    <property type="entry name" value="Acyl-CoA N-acyltransferases (Nat)"/>
    <property type="match status" value="1"/>
</dbReference>
<evidence type="ECO:0000256" key="2">
    <source>
        <dbReference type="ARBA" id="ARBA00023015"/>
    </source>
</evidence>
<feature type="domain" description="HTH marR-type" evidence="5">
    <location>
        <begin position="9"/>
        <end position="158"/>
    </location>
</feature>
<organism evidence="7 8">
    <name type="scientific">Flavobacterium aquidurense</name>
    <dbReference type="NCBI Taxonomy" id="362413"/>
    <lineage>
        <taxon>Bacteria</taxon>
        <taxon>Pseudomonadati</taxon>
        <taxon>Bacteroidota</taxon>
        <taxon>Flavobacteriia</taxon>
        <taxon>Flavobacteriales</taxon>
        <taxon>Flavobacteriaceae</taxon>
        <taxon>Flavobacterium</taxon>
    </lineage>
</organism>
<dbReference type="CDD" id="cd00090">
    <property type="entry name" value="HTH_ARSR"/>
    <property type="match status" value="1"/>
</dbReference>
<evidence type="ECO:0000256" key="3">
    <source>
        <dbReference type="ARBA" id="ARBA00023125"/>
    </source>
</evidence>
<dbReference type="CDD" id="cd04301">
    <property type="entry name" value="NAT_SF"/>
    <property type="match status" value="1"/>
</dbReference>
<dbReference type="Pfam" id="PF12802">
    <property type="entry name" value="MarR_2"/>
    <property type="match status" value="1"/>
</dbReference>
<comment type="caution">
    <text evidence="7">The sequence shown here is derived from an EMBL/GenBank/DDBJ whole genome shotgun (WGS) entry which is preliminary data.</text>
</comment>
<dbReference type="InterPro" id="IPR036388">
    <property type="entry name" value="WH-like_DNA-bd_sf"/>
</dbReference>
<dbReference type="PROSITE" id="PS51186">
    <property type="entry name" value="GNAT"/>
    <property type="match status" value="1"/>
</dbReference>
<dbReference type="PROSITE" id="PS50995">
    <property type="entry name" value="HTH_MARR_2"/>
    <property type="match status" value="1"/>
</dbReference>
<dbReference type="InterPro" id="IPR036390">
    <property type="entry name" value="WH_DNA-bd_sf"/>
</dbReference>
<keyword evidence="4" id="KW-0804">Transcription</keyword>
<name>A0A0Q0S150_9FLAO</name>
<dbReference type="Gene3D" id="1.10.10.10">
    <property type="entry name" value="Winged helix-like DNA-binding domain superfamily/Winged helix DNA-binding domain"/>
    <property type="match status" value="1"/>
</dbReference>
<dbReference type="InterPro" id="IPR023187">
    <property type="entry name" value="Tscrpt_reg_MarR-type_CS"/>
</dbReference>
<dbReference type="GO" id="GO:0008080">
    <property type="term" value="F:N-acetyltransferase activity"/>
    <property type="evidence" value="ECO:0007669"/>
    <property type="project" value="InterPro"/>
</dbReference>
<dbReference type="SMART" id="SM00347">
    <property type="entry name" value="HTH_MARR"/>
    <property type="match status" value="1"/>
</dbReference>
<dbReference type="OrthoDB" id="1431064at2"/>
<dbReference type="InterPro" id="IPR050769">
    <property type="entry name" value="NAT_camello-type"/>
</dbReference>
<dbReference type="Gene3D" id="3.40.630.30">
    <property type="match status" value="1"/>
</dbReference>
<dbReference type="PANTHER" id="PTHR13947">
    <property type="entry name" value="GNAT FAMILY N-ACETYLTRANSFERASE"/>
    <property type="match status" value="1"/>
</dbReference>
<evidence type="ECO:0000313" key="7">
    <source>
        <dbReference type="EMBL" id="KQB43593.1"/>
    </source>
</evidence>
<dbReference type="InterPro" id="IPR000182">
    <property type="entry name" value="GNAT_dom"/>
</dbReference>
<dbReference type="GO" id="GO:0003700">
    <property type="term" value="F:DNA-binding transcription factor activity"/>
    <property type="evidence" value="ECO:0007669"/>
    <property type="project" value="InterPro"/>
</dbReference>
<evidence type="ECO:0000313" key="8">
    <source>
        <dbReference type="Proteomes" id="UP000050443"/>
    </source>
</evidence>